<keyword evidence="17" id="KW-0611">Plant defense</keyword>
<keyword evidence="9" id="KW-0597">Phosphoprotein</keyword>
<dbReference type="GO" id="GO:0006952">
    <property type="term" value="P:defense response"/>
    <property type="evidence" value="ECO:0007669"/>
    <property type="project" value="UniProtKB-KW"/>
</dbReference>
<dbReference type="AlphaFoldDB" id="A0A1S3E241"/>
<evidence type="ECO:0000259" key="29">
    <source>
        <dbReference type="PROSITE" id="PS50011"/>
    </source>
</evidence>
<dbReference type="Pfam" id="PF13855">
    <property type="entry name" value="LRR_8"/>
    <property type="match status" value="3"/>
</dbReference>
<dbReference type="KEGG" id="cam:101505643"/>
<dbReference type="FunFam" id="3.80.10.10:FF:000177">
    <property type="entry name" value="Leucine-rich repeat receptor-like serine/threonine-protein kinase At1g17230"/>
    <property type="match status" value="1"/>
</dbReference>
<keyword evidence="22" id="KW-0675">Receptor</keyword>
<evidence type="ECO:0000256" key="18">
    <source>
        <dbReference type="ARBA" id="ARBA00022840"/>
    </source>
</evidence>
<dbReference type="GO" id="GO:0005524">
    <property type="term" value="F:ATP binding"/>
    <property type="evidence" value="ECO:0007669"/>
    <property type="project" value="UniProtKB-KW"/>
</dbReference>
<dbReference type="GO" id="GO:0005886">
    <property type="term" value="C:plasma membrane"/>
    <property type="evidence" value="ECO:0007669"/>
    <property type="project" value="UniProtKB-SubCell"/>
</dbReference>
<evidence type="ECO:0000256" key="16">
    <source>
        <dbReference type="ARBA" id="ARBA00022777"/>
    </source>
</evidence>
<dbReference type="InterPro" id="IPR011009">
    <property type="entry name" value="Kinase-like_dom_sf"/>
</dbReference>
<dbReference type="SUPFAM" id="SSF56112">
    <property type="entry name" value="Protein kinase-like (PK-like)"/>
    <property type="match status" value="1"/>
</dbReference>
<comment type="catalytic activity">
    <reaction evidence="25">
        <text>L-threonyl-[protein] + ATP = O-phospho-L-threonyl-[protein] + ADP + H(+)</text>
        <dbReference type="Rhea" id="RHEA:46608"/>
        <dbReference type="Rhea" id="RHEA-COMP:11060"/>
        <dbReference type="Rhea" id="RHEA-COMP:11605"/>
        <dbReference type="ChEBI" id="CHEBI:15378"/>
        <dbReference type="ChEBI" id="CHEBI:30013"/>
        <dbReference type="ChEBI" id="CHEBI:30616"/>
        <dbReference type="ChEBI" id="CHEBI:61977"/>
        <dbReference type="ChEBI" id="CHEBI:456216"/>
        <dbReference type="EC" id="2.7.11.1"/>
    </reaction>
</comment>
<keyword evidence="23" id="KW-0325">Glycoprotein</keyword>
<gene>
    <name evidence="31" type="primary">LOC101505643</name>
</gene>
<keyword evidence="30" id="KW-1185">Reference proteome</keyword>
<keyword evidence="16" id="KW-0418">Kinase</keyword>
<evidence type="ECO:0000256" key="27">
    <source>
        <dbReference type="SAM" id="Phobius"/>
    </source>
</evidence>
<evidence type="ECO:0000256" key="26">
    <source>
        <dbReference type="ARBA" id="ARBA00048679"/>
    </source>
</evidence>
<dbReference type="GO" id="GO:0051707">
    <property type="term" value="P:response to other organism"/>
    <property type="evidence" value="ECO:0007669"/>
    <property type="project" value="UniProtKB-ARBA"/>
</dbReference>
<dbReference type="InterPro" id="IPR051420">
    <property type="entry name" value="Ser_Thr_Kinases_DiverseReg"/>
</dbReference>
<dbReference type="InterPro" id="IPR013210">
    <property type="entry name" value="LRR_N_plant-typ"/>
</dbReference>
<evidence type="ECO:0000256" key="24">
    <source>
        <dbReference type="ARBA" id="ARBA00038043"/>
    </source>
</evidence>
<evidence type="ECO:0000256" key="3">
    <source>
        <dbReference type="ARBA" id="ARBA00004251"/>
    </source>
</evidence>
<evidence type="ECO:0000256" key="10">
    <source>
        <dbReference type="ARBA" id="ARBA00022614"/>
    </source>
</evidence>
<evidence type="ECO:0000256" key="4">
    <source>
        <dbReference type="ARBA" id="ARBA00012513"/>
    </source>
</evidence>
<dbReference type="FunFam" id="1.10.510.10:FF:000445">
    <property type="entry name" value="MDIS1-interacting receptor like kinase 2"/>
    <property type="match status" value="1"/>
</dbReference>
<reference evidence="30" key="1">
    <citation type="journal article" date="2013" name="Nat. Biotechnol.">
        <title>Draft genome sequence of chickpea (Cicer arietinum) provides a resource for trait improvement.</title>
        <authorList>
            <person name="Varshney R.K."/>
            <person name="Song C."/>
            <person name="Saxena R.K."/>
            <person name="Azam S."/>
            <person name="Yu S."/>
            <person name="Sharpe A.G."/>
            <person name="Cannon S."/>
            <person name="Baek J."/>
            <person name="Rosen B.D."/>
            <person name="Tar'an B."/>
            <person name="Millan T."/>
            <person name="Zhang X."/>
            <person name="Ramsay L.D."/>
            <person name="Iwata A."/>
            <person name="Wang Y."/>
            <person name="Nelson W."/>
            <person name="Farmer A.D."/>
            <person name="Gaur P.M."/>
            <person name="Soderlund C."/>
            <person name="Penmetsa R.V."/>
            <person name="Xu C."/>
            <person name="Bharti A.K."/>
            <person name="He W."/>
            <person name="Winter P."/>
            <person name="Zhao S."/>
            <person name="Hane J.K."/>
            <person name="Carrasquilla-Garcia N."/>
            <person name="Condie J.A."/>
            <person name="Upadhyaya H.D."/>
            <person name="Luo M.C."/>
            <person name="Thudi M."/>
            <person name="Gowda C.L."/>
            <person name="Singh N.P."/>
            <person name="Lichtenzveig J."/>
            <person name="Gali K.K."/>
            <person name="Rubio J."/>
            <person name="Nadarajan N."/>
            <person name="Dolezel J."/>
            <person name="Bansal K.C."/>
            <person name="Xu X."/>
            <person name="Edwards D."/>
            <person name="Zhang G."/>
            <person name="Kahl G."/>
            <person name="Gil J."/>
            <person name="Singh K.B."/>
            <person name="Datta S.K."/>
            <person name="Jackson S.A."/>
            <person name="Wang J."/>
            <person name="Cook D.R."/>
        </authorList>
    </citation>
    <scope>NUCLEOTIDE SEQUENCE [LARGE SCALE GENOMIC DNA]</scope>
    <source>
        <strain evidence="30">cv. CDC Frontier</strain>
    </source>
</reference>
<dbReference type="GO" id="GO:0004674">
    <property type="term" value="F:protein serine/threonine kinase activity"/>
    <property type="evidence" value="ECO:0007669"/>
    <property type="project" value="UniProtKB-KW"/>
</dbReference>
<keyword evidence="14" id="KW-0677">Repeat</keyword>
<dbReference type="EC" id="2.7.11.1" evidence="4"/>
<keyword evidence="7" id="KW-0964">Secreted</keyword>
<dbReference type="Gene3D" id="3.80.10.10">
    <property type="entry name" value="Ribonuclease Inhibitor"/>
    <property type="match status" value="5"/>
</dbReference>
<dbReference type="PANTHER" id="PTHR48005">
    <property type="entry name" value="LEUCINE RICH REPEAT KINASE 2"/>
    <property type="match status" value="1"/>
</dbReference>
<comment type="catalytic activity">
    <reaction evidence="26">
        <text>L-seryl-[protein] + ATP = O-phospho-L-seryl-[protein] + ADP + H(+)</text>
        <dbReference type="Rhea" id="RHEA:17989"/>
        <dbReference type="Rhea" id="RHEA-COMP:9863"/>
        <dbReference type="Rhea" id="RHEA-COMP:11604"/>
        <dbReference type="ChEBI" id="CHEBI:15378"/>
        <dbReference type="ChEBI" id="CHEBI:29999"/>
        <dbReference type="ChEBI" id="CHEBI:30616"/>
        <dbReference type="ChEBI" id="CHEBI:83421"/>
        <dbReference type="ChEBI" id="CHEBI:456216"/>
        <dbReference type="EC" id="2.7.11.1"/>
    </reaction>
</comment>
<dbReference type="Pfam" id="PF23598">
    <property type="entry name" value="LRR_14"/>
    <property type="match status" value="1"/>
</dbReference>
<dbReference type="FunFam" id="3.30.200.20:FF:000309">
    <property type="entry name" value="Leucine-rich repeat receptor protein kinase MSP1"/>
    <property type="match status" value="1"/>
</dbReference>
<evidence type="ECO:0000256" key="21">
    <source>
        <dbReference type="ARBA" id="ARBA00023157"/>
    </source>
</evidence>
<keyword evidence="18" id="KW-0067">ATP-binding</keyword>
<evidence type="ECO:0000256" key="11">
    <source>
        <dbReference type="ARBA" id="ARBA00022679"/>
    </source>
</evidence>
<keyword evidence="10" id="KW-0433">Leucine-rich repeat</keyword>
<dbReference type="FunFam" id="3.80.10.10:FF:000416">
    <property type="entry name" value="Probable leucine-rich repeat receptor-like protein kinase At5g63930"/>
    <property type="match status" value="1"/>
</dbReference>
<dbReference type="FunFam" id="3.80.10.10:FF:000400">
    <property type="entry name" value="Nuclear pore complex protein NUP107"/>
    <property type="match status" value="1"/>
</dbReference>
<dbReference type="SUPFAM" id="SSF52047">
    <property type="entry name" value="RNI-like"/>
    <property type="match status" value="2"/>
</dbReference>
<dbReference type="GO" id="GO:0009791">
    <property type="term" value="P:post-embryonic development"/>
    <property type="evidence" value="ECO:0007669"/>
    <property type="project" value="UniProtKB-ARBA"/>
</dbReference>
<evidence type="ECO:0000256" key="7">
    <source>
        <dbReference type="ARBA" id="ARBA00022525"/>
    </source>
</evidence>
<evidence type="ECO:0000256" key="25">
    <source>
        <dbReference type="ARBA" id="ARBA00047899"/>
    </source>
</evidence>
<evidence type="ECO:0000256" key="22">
    <source>
        <dbReference type="ARBA" id="ARBA00023170"/>
    </source>
</evidence>
<protein>
    <recommendedName>
        <fullName evidence="4">non-specific serine/threonine protein kinase</fullName>
        <ecNumber evidence="4">2.7.11.1</ecNumber>
    </recommendedName>
</protein>
<feature type="domain" description="Protein kinase" evidence="29">
    <location>
        <begin position="779"/>
        <end position="1053"/>
    </location>
</feature>
<organism evidence="30 31">
    <name type="scientific">Cicer arietinum</name>
    <name type="common">Chickpea</name>
    <name type="synonym">Garbanzo</name>
    <dbReference type="NCBI Taxonomy" id="3827"/>
    <lineage>
        <taxon>Eukaryota</taxon>
        <taxon>Viridiplantae</taxon>
        <taxon>Streptophyta</taxon>
        <taxon>Embryophyta</taxon>
        <taxon>Tracheophyta</taxon>
        <taxon>Spermatophyta</taxon>
        <taxon>Magnoliopsida</taxon>
        <taxon>eudicotyledons</taxon>
        <taxon>Gunneridae</taxon>
        <taxon>Pentapetalae</taxon>
        <taxon>rosids</taxon>
        <taxon>fabids</taxon>
        <taxon>Fabales</taxon>
        <taxon>Fabaceae</taxon>
        <taxon>Papilionoideae</taxon>
        <taxon>50 kb inversion clade</taxon>
        <taxon>NPAAA clade</taxon>
        <taxon>Hologalegina</taxon>
        <taxon>IRL clade</taxon>
        <taxon>Cicereae</taxon>
        <taxon>Cicer</taxon>
    </lineage>
</organism>
<evidence type="ECO:0000256" key="9">
    <source>
        <dbReference type="ARBA" id="ARBA00022553"/>
    </source>
</evidence>
<dbReference type="Pfam" id="PF00069">
    <property type="entry name" value="Pkinase"/>
    <property type="match status" value="1"/>
</dbReference>
<evidence type="ECO:0000313" key="30">
    <source>
        <dbReference type="Proteomes" id="UP000087171"/>
    </source>
</evidence>
<evidence type="ECO:0000256" key="14">
    <source>
        <dbReference type="ARBA" id="ARBA00022737"/>
    </source>
</evidence>
<feature type="chain" id="PRO_5010317205" description="non-specific serine/threonine protein kinase" evidence="28">
    <location>
        <begin position="27"/>
        <end position="1071"/>
    </location>
</feature>
<dbReference type="Gene3D" id="1.10.510.10">
    <property type="entry name" value="Transferase(Phosphotransferase) domain 1"/>
    <property type="match status" value="1"/>
</dbReference>
<sequence>MAPTLFMILSNWQFLFIILCVPPTLSLPQTMAEDSEAKALLKWKNSFDNHSQTLLSTWKNTSNLCNWQGIQCKKLNSVSGISLENYGIKGTLHSLSFSSFPNLITINIYQNQFYGTIPPQIGNMSIVKIMNFSKNYFDGSIPQEICKLTSLQMLDISICKLSGPIPNSLGNLTNLIFLDLGDNNWSFGPFPHDIVNLKKLNYLGIAHSNLIGSIPQEIGLLTNLALLDLSRNSLSGSIPETIGNLSNLNMLVLSNNTILSGEIPHTIWKMSNLTSLNLDKNNLSGSIPDSVQNLVNLYLLALDGNQFSGSIPSIIGNMKNLIFLYLDSNKFSGSIPASIGNLTNLDTLTLQENNLSGTVPTTIGNLMRLTVLELSANKLYGRIPQGLYNITNWYSFLVSENDFIGHLPPHICSGGSLAFLNADHNHFTGPVPTSLKNCSSIERIKLHVNQIEGDIAQDFGVYPKLKYIDLSDNKFHGQISSNWGKCLNLDTFKISNNNISGGIPLEFIRLNKLGRIHLSSNQLTGELPKELGEMKSLEELEISNNHYYGNIPIEIGLLQRLEDLDLGGNELRGTIPKEVMKLPRLRKLNLSRNKIEGSIPFKFGPALESLDLSGNFLNGKIPTSLDDLVQLSMLNLSHNMLSGTIPPNFQRTLDFVNLSDNQLEGPLPNIPAFLHASFESLKNNKGLCGNITGLAPCASNQNHNRLSKKVLLLVFLALGALILFLCLVGISMYIWSRKEKPKEESRSEEVETQRGVLFSIWSHDGKMMFENIIEATKNFDDKYLIGVGSQGNVYKAELSAGLIFAVKKLHLVTDEEMSFFSSKSFKSEIETLTRIKHRNIIKLHGYCQHSKFSFLVYKFMDGGSLDQILNNETQAIAFDWEKRVNVVKGVANALSYMHHDCSPPIVHRDISSKNILLNLDYEAHISDFGTAKFLEPGLHSWTQFAGTFGYAAPELSQTMEVNEKCDVYSFGVFALEIIMGKHPGDLISLFLSPSTRPMAYNTLLIDILDHRPHQVIKPVDEEVILITRLAFACLSQNPRSRPTMDQVSKMLAIGKSPVENHLSTIRLGQLQ</sequence>
<evidence type="ECO:0000256" key="2">
    <source>
        <dbReference type="ARBA" id="ARBA00004191"/>
    </source>
</evidence>
<evidence type="ECO:0000256" key="12">
    <source>
        <dbReference type="ARBA" id="ARBA00022692"/>
    </source>
</evidence>
<dbReference type="InterPro" id="IPR008266">
    <property type="entry name" value="Tyr_kinase_AS"/>
</dbReference>
<keyword evidence="20 27" id="KW-0472">Membrane</keyword>
<feature type="signal peptide" evidence="28">
    <location>
        <begin position="1"/>
        <end position="26"/>
    </location>
</feature>
<evidence type="ECO:0000256" key="8">
    <source>
        <dbReference type="ARBA" id="ARBA00022527"/>
    </source>
</evidence>
<dbReference type="PANTHER" id="PTHR48005:SF16">
    <property type="entry name" value="MDIS1-INTERACTING RECEPTOR LIKE KINASE 2-LIKE ISOFORM X1"/>
    <property type="match status" value="1"/>
</dbReference>
<name>A0A1S3E241_CICAR</name>
<keyword evidence="19 27" id="KW-1133">Transmembrane helix</keyword>
<evidence type="ECO:0000256" key="5">
    <source>
        <dbReference type="ARBA" id="ARBA00022475"/>
    </source>
</evidence>
<dbReference type="OrthoDB" id="676979at2759"/>
<dbReference type="PROSITE" id="PS50011">
    <property type="entry name" value="PROTEIN_KINASE_DOM"/>
    <property type="match status" value="1"/>
</dbReference>
<dbReference type="Proteomes" id="UP000087171">
    <property type="component" value="Chromosome Ca3"/>
</dbReference>
<dbReference type="SMART" id="SM00369">
    <property type="entry name" value="LRR_TYP"/>
    <property type="match status" value="8"/>
</dbReference>
<comment type="similarity">
    <text evidence="24">Belongs to the polygalacturonase-inhibiting protein family.</text>
</comment>
<keyword evidence="13 28" id="KW-0732">Signal</keyword>
<evidence type="ECO:0000256" key="15">
    <source>
        <dbReference type="ARBA" id="ARBA00022741"/>
    </source>
</evidence>
<dbReference type="Pfam" id="PF00560">
    <property type="entry name" value="LRR_1"/>
    <property type="match status" value="2"/>
</dbReference>
<keyword evidence="8" id="KW-0723">Serine/threonine-protein kinase</keyword>
<dbReference type="Gene3D" id="3.30.200.20">
    <property type="entry name" value="Phosphorylase Kinase, domain 1"/>
    <property type="match status" value="1"/>
</dbReference>
<dbReference type="STRING" id="3827.A0A1S3E241"/>
<accession>A0A1S3E241</accession>
<keyword evidence="15" id="KW-0547">Nucleotide-binding</keyword>
<proteinExistence type="inferred from homology"/>
<keyword evidence="6" id="KW-0134">Cell wall</keyword>
<dbReference type="InterPro" id="IPR001611">
    <property type="entry name" value="Leu-rich_rpt"/>
</dbReference>
<evidence type="ECO:0000256" key="28">
    <source>
        <dbReference type="SAM" id="SignalP"/>
    </source>
</evidence>
<dbReference type="InterPro" id="IPR003591">
    <property type="entry name" value="Leu-rich_rpt_typical-subtyp"/>
</dbReference>
<dbReference type="RefSeq" id="XP_012569131.1">
    <property type="nucleotide sequence ID" value="XM_012713677.2"/>
</dbReference>
<keyword evidence="5" id="KW-1003">Cell membrane</keyword>
<keyword evidence="12 27" id="KW-0812">Transmembrane</keyword>
<evidence type="ECO:0000313" key="31">
    <source>
        <dbReference type="RefSeq" id="XP_012569131.1"/>
    </source>
</evidence>
<evidence type="ECO:0000256" key="23">
    <source>
        <dbReference type="ARBA" id="ARBA00023180"/>
    </source>
</evidence>
<evidence type="ECO:0000256" key="6">
    <source>
        <dbReference type="ARBA" id="ARBA00022512"/>
    </source>
</evidence>
<dbReference type="InterPro" id="IPR032675">
    <property type="entry name" value="LRR_dom_sf"/>
</dbReference>
<evidence type="ECO:0000256" key="13">
    <source>
        <dbReference type="ARBA" id="ARBA00022729"/>
    </source>
</evidence>
<comment type="subcellular location">
    <subcellularLocation>
        <location evidence="3">Cell membrane</location>
        <topology evidence="3">Single-pass type I membrane protein</topology>
    </subcellularLocation>
    <subcellularLocation>
        <location evidence="1">Membrane</location>
        <topology evidence="1">Peripheral membrane protein</topology>
    </subcellularLocation>
    <subcellularLocation>
        <location evidence="2">Secreted</location>
        <location evidence="2">Cell wall</location>
    </subcellularLocation>
</comment>
<dbReference type="FunFam" id="3.80.10.10:FF:000453">
    <property type="entry name" value="Leucine-rich receptor-like protein kinase family protein"/>
    <property type="match status" value="1"/>
</dbReference>
<dbReference type="InterPro" id="IPR055414">
    <property type="entry name" value="LRR_R13L4/SHOC2-like"/>
</dbReference>
<dbReference type="InterPro" id="IPR000719">
    <property type="entry name" value="Prot_kinase_dom"/>
</dbReference>
<keyword evidence="21" id="KW-1015">Disulfide bond</keyword>
<dbReference type="GeneID" id="101505643"/>
<feature type="transmembrane region" description="Helical" evidence="27">
    <location>
        <begin position="710"/>
        <end position="735"/>
    </location>
</feature>
<keyword evidence="11" id="KW-0808">Transferase</keyword>
<evidence type="ECO:0000256" key="17">
    <source>
        <dbReference type="ARBA" id="ARBA00022821"/>
    </source>
</evidence>
<evidence type="ECO:0000256" key="1">
    <source>
        <dbReference type="ARBA" id="ARBA00004170"/>
    </source>
</evidence>
<dbReference type="PROSITE" id="PS00109">
    <property type="entry name" value="PROTEIN_KINASE_TYR"/>
    <property type="match status" value="1"/>
</dbReference>
<evidence type="ECO:0000256" key="20">
    <source>
        <dbReference type="ARBA" id="ARBA00023136"/>
    </source>
</evidence>
<reference evidence="31" key="2">
    <citation type="submission" date="2025-08" db="UniProtKB">
        <authorList>
            <consortium name="RefSeq"/>
        </authorList>
    </citation>
    <scope>IDENTIFICATION</scope>
    <source>
        <tissue evidence="31">Etiolated seedlings</tissue>
    </source>
</reference>
<evidence type="ECO:0000256" key="19">
    <source>
        <dbReference type="ARBA" id="ARBA00022989"/>
    </source>
</evidence>
<dbReference type="Pfam" id="PF08263">
    <property type="entry name" value="LRRNT_2"/>
    <property type="match status" value="1"/>
</dbReference>